<dbReference type="Gene3D" id="1.25.40.240">
    <property type="entry name" value="Ku, C-terminal domain"/>
    <property type="match status" value="1"/>
</dbReference>
<dbReference type="InterPro" id="IPR014893">
    <property type="entry name" value="Ku_PK_bind"/>
</dbReference>
<dbReference type="Gene3D" id="1.10.1600.10">
    <property type="match status" value="1"/>
</dbReference>
<dbReference type="SUPFAM" id="SSF100939">
    <property type="entry name" value="SPOC domain-like"/>
    <property type="match status" value="1"/>
</dbReference>
<dbReference type="Proteomes" id="UP000759131">
    <property type="component" value="Unassembled WGS sequence"/>
</dbReference>
<dbReference type="OrthoDB" id="30826at2759"/>
<keyword evidence="6" id="KW-0067">ATP-binding</keyword>
<evidence type="ECO:0000256" key="2">
    <source>
        <dbReference type="ARBA" id="ARBA00022741"/>
    </source>
</evidence>
<protein>
    <recommendedName>
        <fullName evidence="11">Ku domain-containing protein</fullName>
    </recommendedName>
</protein>
<evidence type="ECO:0000313" key="12">
    <source>
        <dbReference type="EMBL" id="CAD7634788.1"/>
    </source>
</evidence>
<dbReference type="SUPFAM" id="SSF53300">
    <property type="entry name" value="vWA-like"/>
    <property type="match status" value="1"/>
</dbReference>
<accession>A0A7R9Q8B8</accession>
<evidence type="ECO:0000313" key="13">
    <source>
        <dbReference type="Proteomes" id="UP000759131"/>
    </source>
</evidence>
<keyword evidence="4" id="KW-0378">Hydrolase</keyword>
<keyword evidence="13" id="KW-1185">Reference proteome</keyword>
<evidence type="ECO:0000256" key="6">
    <source>
        <dbReference type="ARBA" id="ARBA00022840"/>
    </source>
</evidence>
<evidence type="ECO:0000256" key="10">
    <source>
        <dbReference type="ARBA" id="ARBA00023242"/>
    </source>
</evidence>
<dbReference type="InterPro" id="IPR036494">
    <property type="entry name" value="Ku_C_sf"/>
</dbReference>
<dbReference type="Gene3D" id="2.40.290.10">
    <property type="match status" value="1"/>
</dbReference>
<dbReference type="GO" id="GO:0005524">
    <property type="term" value="F:ATP binding"/>
    <property type="evidence" value="ECO:0007669"/>
    <property type="project" value="UniProtKB-KW"/>
</dbReference>
<dbReference type="GO" id="GO:0016787">
    <property type="term" value="F:hydrolase activity"/>
    <property type="evidence" value="ECO:0007669"/>
    <property type="project" value="UniProtKB-KW"/>
</dbReference>
<evidence type="ECO:0000256" key="9">
    <source>
        <dbReference type="ARBA" id="ARBA00023204"/>
    </source>
</evidence>
<dbReference type="InterPro" id="IPR006164">
    <property type="entry name" value="DNA_bd_Ku70/Ku80"/>
</dbReference>
<dbReference type="PANTHER" id="PTHR12604:SF4">
    <property type="entry name" value="X-RAY REPAIR CROSS-COMPLEMENTING PROTEIN 5"/>
    <property type="match status" value="1"/>
</dbReference>
<dbReference type="GO" id="GO:0006310">
    <property type="term" value="P:DNA recombination"/>
    <property type="evidence" value="ECO:0007669"/>
    <property type="project" value="UniProtKB-KW"/>
</dbReference>
<dbReference type="GO" id="GO:0004386">
    <property type="term" value="F:helicase activity"/>
    <property type="evidence" value="ECO:0007669"/>
    <property type="project" value="UniProtKB-KW"/>
</dbReference>
<evidence type="ECO:0000256" key="1">
    <source>
        <dbReference type="ARBA" id="ARBA00004123"/>
    </source>
</evidence>
<dbReference type="AlphaFoldDB" id="A0A7R9Q8B8"/>
<evidence type="ECO:0000256" key="7">
    <source>
        <dbReference type="ARBA" id="ARBA00023125"/>
    </source>
</evidence>
<gene>
    <name evidence="12" type="ORF">OSB1V03_LOCUS15182</name>
</gene>
<dbReference type="GO" id="GO:0043564">
    <property type="term" value="C:Ku70:Ku80 complex"/>
    <property type="evidence" value="ECO:0007669"/>
    <property type="project" value="TreeGrafter"/>
</dbReference>
<dbReference type="GO" id="GO:0000723">
    <property type="term" value="P:telomere maintenance"/>
    <property type="evidence" value="ECO:0007669"/>
    <property type="project" value="TreeGrafter"/>
</dbReference>
<dbReference type="EMBL" id="CAJPIZ010015326">
    <property type="protein sequence ID" value="CAG2115218.1"/>
    <property type="molecule type" value="Genomic_DNA"/>
</dbReference>
<keyword evidence="8" id="KW-0233">DNA recombination</keyword>
<dbReference type="InterPro" id="IPR036465">
    <property type="entry name" value="vWFA_dom_sf"/>
</dbReference>
<evidence type="ECO:0000256" key="3">
    <source>
        <dbReference type="ARBA" id="ARBA00022763"/>
    </source>
</evidence>
<name>A0A7R9Q8B8_9ACAR</name>
<keyword evidence="7" id="KW-0238">DNA-binding</keyword>
<keyword evidence="10" id="KW-0539">Nucleus</keyword>
<evidence type="ECO:0000256" key="8">
    <source>
        <dbReference type="ARBA" id="ARBA00023172"/>
    </source>
</evidence>
<proteinExistence type="predicted"/>
<keyword evidence="3" id="KW-0227">DNA damage</keyword>
<evidence type="ECO:0000256" key="4">
    <source>
        <dbReference type="ARBA" id="ARBA00022801"/>
    </source>
</evidence>
<dbReference type="Pfam" id="PF02735">
    <property type="entry name" value="Ku"/>
    <property type="match status" value="1"/>
</dbReference>
<dbReference type="Pfam" id="PF08785">
    <property type="entry name" value="Ku_PK_bind"/>
    <property type="match status" value="1"/>
</dbReference>
<keyword evidence="5" id="KW-0347">Helicase</keyword>
<dbReference type="InterPro" id="IPR016194">
    <property type="entry name" value="SPOC-like_C_dom_sf"/>
</dbReference>
<dbReference type="EMBL" id="OC869901">
    <property type="protein sequence ID" value="CAD7634788.1"/>
    <property type="molecule type" value="Genomic_DNA"/>
</dbReference>
<evidence type="ECO:0000259" key="11">
    <source>
        <dbReference type="SMART" id="SM00559"/>
    </source>
</evidence>
<dbReference type="GO" id="GO:0006303">
    <property type="term" value="P:double-strand break repair via nonhomologous end joining"/>
    <property type="evidence" value="ECO:0007669"/>
    <property type="project" value="InterPro"/>
</dbReference>
<dbReference type="GO" id="GO:0042162">
    <property type="term" value="F:telomeric DNA binding"/>
    <property type="evidence" value="ECO:0007669"/>
    <property type="project" value="TreeGrafter"/>
</dbReference>
<comment type="subcellular location">
    <subcellularLocation>
        <location evidence="1">Nucleus</location>
    </subcellularLocation>
</comment>
<dbReference type="SMART" id="SM00559">
    <property type="entry name" value="Ku78"/>
    <property type="match status" value="1"/>
</dbReference>
<keyword evidence="2" id="KW-0547">Nucleotide-binding</keyword>
<dbReference type="Gene3D" id="3.40.50.410">
    <property type="entry name" value="von Willebrand factor, type A domain"/>
    <property type="match status" value="1"/>
</dbReference>
<organism evidence="12">
    <name type="scientific">Medioppia subpectinata</name>
    <dbReference type="NCBI Taxonomy" id="1979941"/>
    <lineage>
        <taxon>Eukaryota</taxon>
        <taxon>Metazoa</taxon>
        <taxon>Ecdysozoa</taxon>
        <taxon>Arthropoda</taxon>
        <taxon>Chelicerata</taxon>
        <taxon>Arachnida</taxon>
        <taxon>Acari</taxon>
        <taxon>Acariformes</taxon>
        <taxon>Sarcoptiformes</taxon>
        <taxon>Oribatida</taxon>
        <taxon>Brachypylina</taxon>
        <taxon>Oppioidea</taxon>
        <taxon>Oppiidae</taxon>
        <taxon>Medioppia</taxon>
    </lineage>
</organism>
<dbReference type="SUPFAM" id="SSF101420">
    <property type="entry name" value="C-terminal domain of Ku80"/>
    <property type="match status" value="1"/>
</dbReference>
<sequence length="699" mass="80247">MARNPKKEDAIVLAVDCAKTMCAKSLRMGSDETVYELSQLCLQNIIRQKIFAETKNEYLVMEFGVDRDRALNGIDVIHQLDGDLCLPSFNLLRQLKEDSDREPTSDPSNVIEVIDEAITRLVQEMEYKVDEDFDNFGKHIIQKLREFDIELTLICDFTPNSDLDRLTTCQMKAIEFMEVIEKESVGHYYDLQFAVKTFGEFELKEIKSSQTYTTLELGKGHNAITISIASMIKIYPYKKPTAEDVYIRSNDTAITAGGNGSQVDVKPSVVGTTGTVVPFTEVKVEKDVTFVAKDDELMKAVDKEDLRWAYAFGQNQVIISDEDKHMFQYNNNEKGFKGFKILGFTSMENIDIAQRIGKQTNYLYPHPKPKQDGHRLVFQALAAALSDKKEVAIVRYNYRDNTNPQIGYLEPVTEEDNIFLAYHQLPFNEDIRRYRFPSLQSKPNNSPTESQLQAMDSLIDSMDLMDADVDDEGNSCEALLSHEISDPSLQHWFQQLYHRQCYGMDSRFPQEMADYLKRTIDSPLVVREKSMDALELLAQLFSLASTKSMKRKMALKSSQTTVSVEKLEPKRAKIEDMNEMEKILYDINAMIRKKIPFNELSKKFDNSLREIFADCKKLEVYGEEIINLIELYRNESVDKKESIAFNEFMLNKMTEFSGQDIWYLLLAKEITLITKTESPDSQCSQEMADNYTSISSDKS</sequence>
<reference evidence="12" key="1">
    <citation type="submission" date="2020-11" db="EMBL/GenBank/DDBJ databases">
        <authorList>
            <person name="Tran Van P."/>
        </authorList>
    </citation>
    <scope>NUCLEOTIDE SEQUENCE</scope>
</reference>
<evidence type="ECO:0000256" key="5">
    <source>
        <dbReference type="ARBA" id="ARBA00022806"/>
    </source>
</evidence>
<keyword evidence="9" id="KW-0234">DNA repair</keyword>
<dbReference type="GO" id="GO:0003690">
    <property type="term" value="F:double-stranded DNA binding"/>
    <property type="evidence" value="ECO:0007669"/>
    <property type="project" value="TreeGrafter"/>
</dbReference>
<dbReference type="PANTHER" id="PTHR12604">
    <property type="entry name" value="KU AUTOANTIGEN DNA HELICASE"/>
    <property type="match status" value="1"/>
</dbReference>
<feature type="domain" description="Ku" evidence="11">
    <location>
        <begin position="298"/>
        <end position="442"/>
    </location>
</feature>